<sequence>MTWRTRGKREEVEPPPLQEFDPSSTQNTKRELSQPPALSKTSSASSVSYSSAASDNHQHLHPTSDPPYNKPKEAGKKIALCPTMNGSPSNSLRESEDSSL</sequence>
<dbReference type="Proteomes" id="UP000675881">
    <property type="component" value="Chromosome 9"/>
</dbReference>
<dbReference type="EMBL" id="HG994588">
    <property type="protein sequence ID" value="CAF3036737.1"/>
    <property type="molecule type" value="Genomic_DNA"/>
</dbReference>
<dbReference type="AlphaFoldDB" id="A0A7R8HDU8"/>
<reference evidence="2" key="1">
    <citation type="submission" date="2021-02" db="EMBL/GenBank/DDBJ databases">
        <authorList>
            <person name="Bekaert M."/>
        </authorList>
    </citation>
    <scope>NUCLEOTIDE SEQUENCE</scope>
    <source>
        <strain evidence="2">IoA-00</strain>
    </source>
</reference>
<organism evidence="2 3">
    <name type="scientific">Lepeophtheirus salmonis</name>
    <name type="common">Salmon louse</name>
    <name type="synonym">Caligus salmonis</name>
    <dbReference type="NCBI Taxonomy" id="72036"/>
    <lineage>
        <taxon>Eukaryota</taxon>
        <taxon>Metazoa</taxon>
        <taxon>Ecdysozoa</taxon>
        <taxon>Arthropoda</taxon>
        <taxon>Crustacea</taxon>
        <taxon>Multicrustacea</taxon>
        <taxon>Hexanauplia</taxon>
        <taxon>Copepoda</taxon>
        <taxon>Siphonostomatoida</taxon>
        <taxon>Caligidae</taxon>
        <taxon>Lepeophtheirus</taxon>
    </lineage>
</organism>
<evidence type="ECO:0000313" key="3">
    <source>
        <dbReference type="Proteomes" id="UP000675881"/>
    </source>
</evidence>
<proteinExistence type="predicted"/>
<feature type="region of interest" description="Disordered" evidence="1">
    <location>
        <begin position="1"/>
        <end position="100"/>
    </location>
</feature>
<protein>
    <submittedName>
        <fullName evidence="2">(salmon louse) hypothetical protein</fullName>
    </submittedName>
</protein>
<gene>
    <name evidence="2" type="ORF">LSAA_14854</name>
</gene>
<evidence type="ECO:0000256" key="1">
    <source>
        <dbReference type="SAM" id="MobiDB-lite"/>
    </source>
</evidence>
<feature type="compositionally biased region" description="Low complexity" evidence="1">
    <location>
        <begin position="37"/>
        <end position="54"/>
    </location>
</feature>
<evidence type="ECO:0000313" key="2">
    <source>
        <dbReference type="EMBL" id="CAF3036737.1"/>
    </source>
</evidence>
<accession>A0A7R8HDU8</accession>
<name>A0A7R8HDU8_LEPSM</name>
<keyword evidence="3" id="KW-1185">Reference proteome</keyword>
<dbReference type="OrthoDB" id="6363515at2759"/>